<keyword evidence="7 13" id="KW-1133">Transmembrane helix</keyword>
<feature type="transmembrane region" description="Helical" evidence="13">
    <location>
        <begin position="360"/>
        <end position="379"/>
    </location>
</feature>
<reference evidence="14" key="1">
    <citation type="submission" date="2014-11" db="EMBL/GenBank/DDBJ databases">
        <authorList>
            <person name="Geib S."/>
        </authorList>
    </citation>
    <scope>NUCLEOTIDE SEQUENCE</scope>
</reference>
<evidence type="ECO:0000256" key="4">
    <source>
        <dbReference type="ARBA" id="ARBA00022679"/>
    </source>
</evidence>
<keyword evidence="9 13" id="KW-0414">Isoprene biosynthesis</keyword>
<dbReference type="InterPro" id="IPR030470">
    <property type="entry name" value="UbiA_prenylTrfase_CS"/>
</dbReference>
<evidence type="ECO:0000256" key="9">
    <source>
        <dbReference type="ARBA" id="ARBA00023229"/>
    </source>
</evidence>
<evidence type="ECO:0000256" key="1">
    <source>
        <dbReference type="ARBA" id="ARBA00001946"/>
    </source>
</evidence>
<keyword evidence="4 13" id="KW-0808">Transferase</keyword>
<accession>A0A0A1WJM5</accession>
<feature type="transmembrane region" description="Helical" evidence="13">
    <location>
        <begin position="391"/>
        <end position="411"/>
    </location>
</feature>
<dbReference type="PANTHER" id="PTHR11048">
    <property type="entry name" value="PRENYLTRANSFERASES"/>
    <property type="match status" value="1"/>
</dbReference>
<comment type="pathway">
    <text evidence="13">Cofactor biosynthesis; ubiquinone biosynthesis.</text>
</comment>
<evidence type="ECO:0000313" key="14">
    <source>
        <dbReference type="EMBL" id="JAC98612.1"/>
    </source>
</evidence>
<evidence type="ECO:0000256" key="6">
    <source>
        <dbReference type="ARBA" id="ARBA00022692"/>
    </source>
</evidence>
<reference evidence="14" key="2">
    <citation type="journal article" date="2015" name="Gigascience">
        <title>Reconstructing a comprehensive transcriptome assembly of a white-pupal translocated strain of the pest fruit fly Bactrocera cucurbitae.</title>
        <authorList>
            <person name="Sim S.B."/>
            <person name="Calla B."/>
            <person name="Hall B."/>
            <person name="DeRego T."/>
            <person name="Geib S.M."/>
        </authorList>
    </citation>
    <scope>NUCLEOTIDE SEQUENCE</scope>
</reference>
<dbReference type="InterPro" id="IPR039653">
    <property type="entry name" value="Prenyltransferase"/>
</dbReference>
<proteinExistence type="inferred from homology"/>
<evidence type="ECO:0000256" key="10">
    <source>
        <dbReference type="ARBA" id="ARBA00049890"/>
    </source>
</evidence>
<dbReference type="HAMAP" id="MF_01635">
    <property type="entry name" value="UbiA"/>
    <property type="match status" value="1"/>
</dbReference>
<evidence type="ECO:0000256" key="2">
    <source>
        <dbReference type="ARBA" id="ARBA00004141"/>
    </source>
</evidence>
<comment type="subcellular location">
    <subcellularLocation>
        <location evidence="2">Membrane</location>
        <topology evidence="2">Multi-pass membrane protein</topology>
    </subcellularLocation>
    <subcellularLocation>
        <location evidence="13">Mitochondrion inner membrane</location>
        <topology evidence="13">Multi-pass membrane protein</topology>
        <orientation evidence="13">Matrix side</orientation>
    </subcellularLocation>
</comment>
<feature type="transmembrane region" description="Helical" evidence="13">
    <location>
        <begin position="265"/>
        <end position="286"/>
    </location>
</feature>
<feature type="transmembrane region" description="Helical" evidence="13">
    <location>
        <begin position="335"/>
        <end position="354"/>
    </location>
</feature>
<dbReference type="GO" id="GO:0008299">
    <property type="term" value="P:isoprenoid biosynthetic process"/>
    <property type="evidence" value="ECO:0007669"/>
    <property type="project" value="UniProtKB-UniRule"/>
</dbReference>
<dbReference type="Gene3D" id="1.10.357.140">
    <property type="entry name" value="UbiA prenyltransferase"/>
    <property type="match status" value="1"/>
</dbReference>
<evidence type="ECO:0000256" key="13">
    <source>
        <dbReference type="HAMAP-Rule" id="MF_03189"/>
    </source>
</evidence>
<evidence type="ECO:0000256" key="11">
    <source>
        <dbReference type="ARBA" id="ARBA00050454"/>
    </source>
</evidence>
<dbReference type="GO" id="GO:0005743">
    <property type="term" value="C:mitochondrial inner membrane"/>
    <property type="evidence" value="ECO:0007669"/>
    <property type="project" value="UniProtKB-SubCell"/>
</dbReference>
<evidence type="ECO:0000256" key="12">
    <source>
        <dbReference type="ARBA" id="ARBA00051182"/>
    </source>
</evidence>
<dbReference type="NCBIfam" id="TIGR01474">
    <property type="entry name" value="ubiA_proteo"/>
    <property type="match status" value="1"/>
</dbReference>
<dbReference type="EC" id="2.5.1.39" evidence="13"/>
<comment type="catalytic activity">
    <reaction evidence="12">
        <text>an all-trans-polyprenyl diphosphate + 4-hydroxybenzoate = a 4-hydroxy-3-(all-trans-polyprenyl)benzoate + diphosphate</text>
        <dbReference type="Rhea" id="RHEA:44504"/>
        <dbReference type="Rhea" id="RHEA-COMP:9514"/>
        <dbReference type="Rhea" id="RHEA-COMP:9564"/>
        <dbReference type="ChEBI" id="CHEBI:17879"/>
        <dbReference type="ChEBI" id="CHEBI:33019"/>
        <dbReference type="ChEBI" id="CHEBI:58914"/>
        <dbReference type="ChEBI" id="CHEBI:78396"/>
        <dbReference type="EC" id="2.5.1.39"/>
    </reaction>
    <physiologicalReaction direction="left-to-right" evidence="12">
        <dbReference type="Rhea" id="RHEA:44505"/>
    </physiologicalReaction>
</comment>
<evidence type="ECO:0000256" key="5">
    <source>
        <dbReference type="ARBA" id="ARBA00022688"/>
    </source>
</evidence>
<gene>
    <name evidence="14" type="primary">Coq2_1</name>
    <name evidence="13" type="synonym">coq2</name>
    <name evidence="14" type="ORF">g.20746</name>
</gene>
<dbReference type="EMBL" id="GBXI01015679">
    <property type="protein sequence ID" value="JAC98612.1"/>
    <property type="molecule type" value="Transcribed_RNA"/>
</dbReference>
<keyword evidence="6 13" id="KW-0812">Transmembrane</keyword>
<protein>
    <recommendedName>
        <fullName evidence="13">4-hydroxybenzoate polyprenyltransferase, mitochondrial</fullName>
        <shortName evidence="13">4-HB polyprenyltransferase</shortName>
        <ecNumber evidence="13">2.5.1.39</ecNumber>
    </recommendedName>
    <alternativeName>
        <fullName evidence="13">Para-hydroxybenzoate--polyprenyltransferase</fullName>
        <shortName evidence="13">PHB:PPT</shortName>
        <shortName evidence="13">PHB:polyprenyltransferase</shortName>
    </alternativeName>
</protein>
<organism evidence="14">
    <name type="scientific">Zeugodacus cucurbitae</name>
    <name type="common">Melon fruit fly</name>
    <name type="synonym">Bactrocera cucurbitae</name>
    <dbReference type="NCBI Taxonomy" id="28588"/>
    <lineage>
        <taxon>Eukaryota</taxon>
        <taxon>Metazoa</taxon>
        <taxon>Ecdysozoa</taxon>
        <taxon>Arthropoda</taxon>
        <taxon>Hexapoda</taxon>
        <taxon>Insecta</taxon>
        <taxon>Pterygota</taxon>
        <taxon>Neoptera</taxon>
        <taxon>Endopterygota</taxon>
        <taxon>Diptera</taxon>
        <taxon>Brachycera</taxon>
        <taxon>Muscomorpha</taxon>
        <taxon>Tephritoidea</taxon>
        <taxon>Tephritidae</taxon>
        <taxon>Zeugodacus</taxon>
        <taxon>Zeugodacus</taxon>
    </lineage>
</organism>
<dbReference type="PANTHER" id="PTHR11048:SF28">
    <property type="entry name" value="4-HYDROXYBENZOATE POLYPRENYLTRANSFERASE, MITOCHONDRIAL"/>
    <property type="match status" value="1"/>
</dbReference>
<dbReference type="InterPro" id="IPR006370">
    <property type="entry name" value="HB_polyprenyltransferase-like"/>
</dbReference>
<evidence type="ECO:0000256" key="3">
    <source>
        <dbReference type="ARBA" id="ARBA00005985"/>
    </source>
</evidence>
<dbReference type="GO" id="GO:0006744">
    <property type="term" value="P:ubiquinone biosynthetic process"/>
    <property type="evidence" value="ECO:0007669"/>
    <property type="project" value="UniProtKB-UniRule"/>
</dbReference>
<keyword evidence="13" id="KW-0496">Mitochondrion</keyword>
<evidence type="ECO:0000256" key="8">
    <source>
        <dbReference type="ARBA" id="ARBA00023136"/>
    </source>
</evidence>
<dbReference type="GO" id="GO:0008412">
    <property type="term" value="F:4-hydroxybenzoate polyprenyltransferase activity"/>
    <property type="evidence" value="ECO:0007669"/>
    <property type="project" value="UniProtKB-EC"/>
</dbReference>
<keyword evidence="13" id="KW-0999">Mitochondrion inner membrane</keyword>
<comment type="catalytic activity">
    <reaction evidence="10">
        <text>all-trans-decaprenyl diphosphate + 4-hydroxybenzoate = 4-hydroxy-3-(all-trans-decaprenyl)benzoate + diphosphate</text>
        <dbReference type="Rhea" id="RHEA:44564"/>
        <dbReference type="ChEBI" id="CHEBI:17879"/>
        <dbReference type="ChEBI" id="CHEBI:33019"/>
        <dbReference type="ChEBI" id="CHEBI:60721"/>
        <dbReference type="ChEBI" id="CHEBI:84503"/>
        <dbReference type="EC" id="2.5.1.39"/>
    </reaction>
    <physiologicalReaction direction="left-to-right" evidence="10">
        <dbReference type="Rhea" id="RHEA:44565"/>
    </physiologicalReaction>
</comment>
<dbReference type="AlphaFoldDB" id="A0A0A1WJM5"/>
<sequence>MSLLRKIQYLQNNVRFQTFICTTPQMCFDERICTIYSKKMHIGVTGRNHFTKLPTQLFVNTPYCSNFNCKLETQSSSCALYATTKRYASNEGKNQLPKVSVSQAISSSHEPESNITKSYELKKNIKEAFSPYCRLMRLDRPIGTYLLFWPCAWSIALSANAGCWPDWKMLGLFATGALIMRGAGCTINDLWDKDIDAKVERTRTRPLASGEVTQFDAIVFLSAQLSLGLLVLLQLNWQSIVLGASSLGLVITYPLMKRVTYWPQLVLGMAFNWGALLGWCATQGVVNWEACLPLYLSGICWTIVYDTIYAHQDKFDDMQIGVKSTALRFGENTKIWLSGFTAAMLSGLTLAGVATDQTVAYYAAVGVVGAHLVQQIYSLNIDNPTDCAKKFFSNHQVGLILFLGIVLGTLLKPKEKTDNGPIASGNNAFPQMQPASNLVNIPAKPEVLT</sequence>
<keyword evidence="8 13" id="KW-0472">Membrane</keyword>
<name>A0A0A1WJM5_ZEUCU</name>
<comment type="function">
    <text evidence="13">Catalyzes the prenylation of para-hydroxybenzoate (PHB) with an all-trans polyprenyl group. Mediates the second step in the final reaction sequence of coenzyme Q (CoQ) biosynthesis, which is the condensation of the polyisoprenoid side chain with PHB, generating the first membrane-bound Q intermediate.</text>
</comment>
<dbReference type="InterPro" id="IPR000537">
    <property type="entry name" value="UbiA_prenyltransferase"/>
</dbReference>
<comment type="cofactor">
    <cofactor evidence="1 13">
        <name>Mg(2+)</name>
        <dbReference type="ChEBI" id="CHEBI:18420"/>
    </cofactor>
</comment>
<dbReference type="Pfam" id="PF01040">
    <property type="entry name" value="UbiA"/>
    <property type="match status" value="1"/>
</dbReference>
<keyword evidence="5 13" id="KW-0831">Ubiquinone biosynthesis</keyword>
<dbReference type="CDD" id="cd13959">
    <property type="entry name" value="PT_UbiA_COQ2"/>
    <property type="match status" value="1"/>
</dbReference>
<dbReference type="InterPro" id="IPR044878">
    <property type="entry name" value="UbiA_sf"/>
</dbReference>
<comment type="catalytic activity">
    <reaction evidence="11">
        <text>all-trans-nonaprenyl diphosphate + 4-hydroxybenzoate = 4-hydroxy-3-(all-trans-nonaprenyl)benzoate + diphosphate</text>
        <dbReference type="Rhea" id="RHEA:17709"/>
        <dbReference type="ChEBI" id="CHEBI:17879"/>
        <dbReference type="ChEBI" id="CHEBI:33019"/>
        <dbReference type="ChEBI" id="CHEBI:58391"/>
        <dbReference type="ChEBI" id="CHEBI:84502"/>
        <dbReference type="EC" id="2.5.1.39"/>
    </reaction>
    <physiologicalReaction direction="left-to-right" evidence="11">
        <dbReference type="Rhea" id="RHEA:17710"/>
    </physiologicalReaction>
</comment>
<dbReference type="FunFam" id="1.10.357.140:FF:000003">
    <property type="entry name" value="4-hydroxybenzoate polyprenyltransferase, mitochondrial"/>
    <property type="match status" value="1"/>
</dbReference>
<feature type="transmembrane region" description="Helical" evidence="13">
    <location>
        <begin position="292"/>
        <end position="310"/>
    </location>
</feature>
<dbReference type="UniPathway" id="UPA00232"/>
<comment type="similarity">
    <text evidence="3 13">Belongs to the UbiA prenyltransferase family.</text>
</comment>
<dbReference type="PROSITE" id="PS00943">
    <property type="entry name" value="UBIA"/>
    <property type="match status" value="1"/>
</dbReference>
<evidence type="ECO:0000256" key="7">
    <source>
        <dbReference type="ARBA" id="ARBA00022989"/>
    </source>
</evidence>